<sequence>MTLALAALAPCLNGCAEIAGLEDRQVIPLLVIAQNQAEPRAIALDEEAIYWTNGRSDGTQESSTGGALRRQIKDDWEVVDLLEPSSEAPEAIAVDAAHIYWSSTDTRYANENCMGTGSTRDKLLRLPKDARFPAAPVTAETTLWQGCGKISTLVIGSSRVYGARTSGHRVTWADKDESDEGSYPTGVSEPNGAPIGVATDGNIVYFTDKASGTIFVDDVGNDEKEKAVLEGLVDLGLIVIDDTNLYWVAGNSVWRYPRSQPPGEDPVPLLEGLSSPPTGLAAHGDYLYVTVEATGTVYRFRKDTAGAQEEIATGQEGPKGIAADGTGVYWTNSVSGQIVRFNDE</sequence>
<protein>
    <recommendedName>
        <fullName evidence="4">SMP-30/Gluconolactonase/LRE-like region domain-containing protein</fullName>
    </recommendedName>
</protein>
<dbReference type="InterPro" id="IPR011042">
    <property type="entry name" value="6-blade_b-propeller_TolB-like"/>
</dbReference>
<dbReference type="Gene3D" id="2.120.10.30">
    <property type="entry name" value="TolB, C-terminal domain"/>
    <property type="match status" value="1"/>
</dbReference>
<feature type="region of interest" description="Disordered" evidence="1">
    <location>
        <begin position="173"/>
        <end position="194"/>
    </location>
</feature>
<gene>
    <name evidence="2" type="ORF">POL72_01635</name>
</gene>
<accession>A0ABT5BSA5</accession>
<organism evidence="2 3">
    <name type="scientific">Sorangium atrum</name>
    <dbReference type="NCBI Taxonomy" id="2995308"/>
    <lineage>
        <taxon>Bacteria</taxon>
        <taxon>Pseudomonadati</taxon>
        <taxon>Myxococcota</taxon>
        <taxon>Polyangia</taxon>
        <taxon>Polyangiales</taxon>
        <taxon>Polyangiaceae</taxon>
        <taxon>Sorangium</taxon>
    </lineage>
</organism>
<dbReference type="RefSeq" id="WP_272093186.1">
    <property type="nucleotide sequence ID" value="NZ_JAQNDK010000001.1"/>
</dbReference>
<comment type="caution">
    <text evidence="2">The sequence shown here is derived from an EMBL/GenBank/DDBJ whole genome shotgun (WGS) entry which is preliminary data.</text>
</comment>
<reference evidence="2 3" key="1">
    <citation type="submission" date="2023-01" db="EMBL/GenBank/DDBJ databases">
        <title>Minimal conservation of predation-associated metabolite biosynthetic gene clusters underscores biosynthetic potential of Myxococcota including descriptions for ten novel species: Archangium lansinium sp. nov., Myxococcus landrumus sp. nov., Nannocystis bai.</title>
        <authorList>
            <person name="Ahearne A."/>
            <person name="Stevens C."/>
            <person name="Dowd S."/>
        </authorList>
    </citation>
    <scope>NUCLEOTIDE SEQUENCE [LARGE SCALE GENOMIC DNA]</scope>
    <source>
        <strain evidence="2 3">WIWO2</strain>
    </source>
</reference>
<name>A0ABT5BSA5_9BACT</name>
<evidence type="ECO:0000313" key="3">
    <source>
        <dbReference type="Proteomes" id="UP001217485"/>
    </source>
</evidence>
<evidence type="ECO:0008006" key="4">
    <source>
        <dbReference type="Google" id="ProtNLM"/>
    </source>
</evidence>
<dbReference type="EMBL" id="JAQNDK010000001">
    <property type="protein sequence ID" value="MDC0676424.1"/>
    <property type="molecule type" value="Genomic_DNA"/>
</dbReference>
<evidence type="ECO:0000256" key="1">
    <source>
        <dbReference type="SAM" id="MobiDB-lite"/>
    </source>
</evidence>
<keyword evidence="3" id="KW-1185">Reference proteome</keyword>
<dbReference type="Proteomes" id="UP001217485">
    <property type="component" value="Unassembled WGS sequence"/>
</dbReference>
<proteinExistence type="predicted"/>
<dbReference type="SUPFAM" id="SSF63825">
    <property type="entry name" value="YWTD domain"/>
    <property type="match status" value="1"/>
</dbReference>
<evidence type="ECO:0000313" key="2">
    <source>
        <dbReference type="EMBL" id="MDC0676424.1"/>
    </source>
</evidence>